<evidence type="ECO:0000256" key="7">
    <source>
        <dbReference type="ARBA" id="ARBA00023239"/>
    </source>
</evidence>
<feature type="domain" description="Thiamine pyrophosphate enzyme N-terminal TPP-binding" evidence="12">
    <location>
        <begin position="22"/>
        <end position="126"/>
    </location>
</feature>
<dbReference type="InterPro" id="IPR047213">
    <property type="entry name" value="TPP_PYR_PDC_IPDC-like"/>
</dbReference>
<evidence type="ECO:0000256" key="9">
    <source>
        <dbReference type="RuleBase" id="RU362132"/>
    </source>
</evidence>
<dbReference type="InterPro" id="IPR011766">
    <property type="entry name" value="TPP_enzyme_TPP-bd"/>
</dbReference>
<evidence type="ECO:0000256" key="8">
    <source>
        <dbReference type="PIRSR" id="PIRSR036565-2"/>
    </source>
</evidence>
<dbReference type="SUPFAM" id="SSF52467">
    <property type="entry name" value="DHS-like NAD/FAD-binding domain"/>
    <property type="match status" value="1"/>
</dbReference>
<dbReference type="PANTHER" id="PTHR43452">
    <property type="entry name" value="PYRUVATE DECARBOXYLASE"/>
    <property type="match status" value="1"/>
</dbReference>
<sequence length="594" mass="66551">MSPIRLDEPSEMPSTIGGGQITVSEYIFRRLCQVGIKSLFGVPGDFNLALLEHIYDVPELNWIGCCNELNAAYAADAYAKTSKQMAAVVTTFGVGELSALNGIAGAYSEFAPVLHIVGTTALAEKRSPNAKNIHHLIANRKIYQKPDHYVYEKIAKNFSIATASVDDDMEASCEDIDHVIEAIWRNSRPGYIFLPCDLTERVVPEERLEIALDLSYEVGCSSEKIEQVCNRIIERIYSSQNVSVLAGAFISKFRMNKLFDRLVELLEDKVNFFDTYMSKGVYNEEMPRYIGTYFGEKGNKVVSEAIEASDLVLCFGSFSNDMNTGFFSFKLGDDQIADINAQYTHFGGQMDTDVTMMDLLPVLVAKLDVSRVNTAVKYTNIPRQSLRNVHADVDAPLTEADVGRNIENLLQPHDVLIIETCSFMTGAYRLKMNGACLVNQCFWGSIGYALPATLGASLALRDFQKPGKVVTVEGDGSAQMSLPELVSMLRYNVSAIMLMLNNDGYTIERALNGPYRSYNDICGNWQWTQMLKTFGDINEEKSKSYKIDTAKQLYALTSTAEFHNEKRFQMVELIVPKFDMPWNYKQYEVKELSS</sequence>
<dbReference type="Gene3D" id="3.40.50.970">
    <property type="match status" value="2"/>
</dbReference>
<dbReference type="SUPFAM" id="SSF52518">
    <property type="entry name" value="Thiamin diphosphate-binding fold (THDP-binding)"/>
    <property type="match status" value="2"/>
</dbReference>
<dbReference type="InParanoid" id="A0A448YG14"/>
<evidence type="ECO:0000259" key="10">
    <source>
        <dbReference type="Pfam" id="PF00205"/>
    </source>
</evidence>
<dbReference type="CDD" id="cd07038">
    <property type="entry name" value="TPP_PYR_PDC_IPDC_like"/>
    <property type="match status" value="1"/>
</dbReference>
<evidence type="ECO:0000313" key="14">
    <source>
        <dbReference type="Proteomes" id="UP000290900"/>
    </source>
</evidence>
<evidence type="ECO:0000256" key="5">
    <source>
        <dbReference type="ARBA" id="ARBA00022842"/>
    </source>
</evidence>
<feature type="binding site" evidence="8">
    <location>
        <position position="502"/>
    </location>
    <ligand>
        <name>Mg(2+)</name>
        <dbReference type="ChEBI" id="CHEBI:18420"/>
    </ligand>
</feature>
<dbReference type="STRING" id="13370.A0A448YG14"/>
<dbReference type="PANTHER" id="PTHR43452:SF3">
    <property type="entry name" value="TRANSAMINATED AMINO ACID DECARBOXYLASE"/>
    <property type="match status" value="1"/>
</dbReference>
<feature type="binding site" evidence="8">
    <location>
        <position position="475"/>
    </location>
    <ligand>
        <name>Mg(2+)</name>
        <dbReference type="ChEBI" id="CHEBI:18420"/>
    </ligand>
</feature>
<dbReference type="InterPro" id="IPR029035">
    <property type="entry name" value="DHS-like_NAD/FAD-binding_dom"/>
</dbReference>
<dbReference type="Pfam" id="PF02775">
    <property type="entry name" value="TPP_enzyme_C"/>
    <property type="match status" value="1"/>
</dbReference>
<dbReference type="GO" id="GO:0000287">
    <property type="term" value="F:magnesium ion binding"/>
    <property type="evidence" value="ECO:0007669"/>
    <property type="project" value="InterPro"/>
</dbReference>
<gene>
    <name evidence="13" type="ORF">BRENAR_LOCUS563</name>
</gene>
<feature type="binding site" evidence="8">
    <location>
        <position position="504"/>
    </location>
    <ligand>
        <name>Mg(2+)</name>
        <dbReference type="ChEBI" id="CHEBI:18420"/>
    </ligand>
</feature>
<dbReference type="InterPro" id="IPR047214">
    <property type="entry name" value="TPP_PDC_IPDC"/>
</dbReference>
<dbReference type="InterPro" id="IPR012001">
    <property type="entry name" value="Thiamin_PyroP_enz_TPP-bd_dom"/>
</dbReference>
<dbReference type="GO" id="GO:0000949">
    <property type="term" value="P:aromatic amino acid family catabolic process to alcohol via Ehrlich pathway"/>
    <property type="evidence" value="ECO:0007669"/>
    <property type="project" value="TreeGrafter"/>
</dbReference>
<dbReference type="GO" id="GO:0005634">
    <property type="term" value="C:nucleus"/>
    <property type="evidence" value="ECO:0007669"/>
    <property type="project" value="TreeGrafter"/>
</dbReference>
<dbReference type="Pfam" id="PF02776">
    <property type="entry name" value="TPP_enzyme_N"/>
    <property type="match status" value="1"/>
</dbReference>
<dbReference type="Gene3D" id="3.40.50.1220">
    <property type="entry name" value="TPP-binding domain"/>
    <property type="match status" value="1"/>
</dbReference>
<dbReference type="FunFam" id="3.40.50.970:FF:000024">
    <property type="entry name" value="Pyruvate decarboxylase isozyme"/>
    <property type="match status" value="1"/>
</dbReference>
<keyword evidence="6 9" id="KW-0786">Thiamine pyrophosphate</keyword>
<evidence type="ECO:0000256" key="6">
    <source>
        <dbReference type="ARBA" id="ARBA00023052"/>
    </source>
</evidence>
<keyword evidence="5 8" id="KW-0460">Magnesium</keyword>
<accession>A0A448YG14</accession>
<evidence type="ECO:0000256" key="1">
    <source>
        <dbReference type="ARBA" id="ARBA00001964"/>
    </source>
</evidence>
<dbReference type="Proteomes" id="UP000290900">
    <property type="component" value="Unassembled WGS sequence"/>
</dbReference>
<dbReference type="InterPro" id="IPR012000">
    <property type="entry name" value="Thiamin_PyroP_enz_cen_dom"/>
</dbReference>
<dbReference type="FunFam" id="3.40.50.970:FF:000019">
    <property type="entry name" value="Pyruvate decarboxylase isozyme"/>
    <property type="match status" value="1"/>
</dbReference>
<evidence type="ECO:0000259" key="12">
    <source>
        <dbReference type="Pfam" id="PF02776"/>
    </source>
</evidence>
<dbReference type="InterPro" id="IPR029061">
    <property type="entry name" value="THDP-binding"/>
</dbReference>
<comment type="similarity">
    <text evidence="2 9">Belongs to the TPP enzyme family.</text>
</comment>
<evidence type="ECO:0000259" key="11">
    <source>
        <dbReference type="Pfam" id="PF02775"/>
    </source>
</evidence>
<dbReference type="AlphaFoldDB" id="A0A448YG14"/>
<keyword evidence="4" id="KW-0210">Decarboxylase</keyword>
<name>A0A448YG14_BRENA</name>
<keyword evidence="7" id="KW-0456">Lyase</keyword>
<evidence type="ECO:0000313" key="13">
    <source>
        <dbReference type="EMBL" id="VEU19827.1"/>
    </source>
</evidence>
<proteinExistence type="inferred from homology"/>
<feature type="domain" description="Thiamine pyrophosphate enzyme TPP-binding" evidence="11">
    <location>
        <begin position="431"/>
        <end position="511"/>
    </location>
</feature>
<protein>
    <submittedName>
        <fullName evidence="13">DEKNAAC100698</fullName>
    </submittedName>
</protein>
<evidence type="ECO:0000256" key="2">
    <source>
        <dbReference type="ARBA" id="ARBA00007812"/>
    </source>
</evidence>
<dbReference type="Pfam" id="PF00205">
    <property type="entry name" value="TPP_enzyme_M"/>
    <property type="match status" value="1"/>
</dbReference>
<reference evidence="13 14" key="1">
    <citation type="submission" date="2018-12" db="EMBL/GenBank/DDBJ databases">
        <authorList>
            <person name="Tiukova I."/>
            <person name="Dainat J."/>
        </authorList>
    </citation>
    <scope>NUCLEOTIDE SEQUENCE [LARGE SCALE GENOMIC DNA]</scope>
</reference>
<evidence type="ECO:0000256" key="3">
    <source>
        <dbReference type="ARBA" id="ARBA00022723"/>
    </source>
</evidence>
<dbReference type="OrthoDB" id="308383at2759"/>
<evidence type="ECO:0000256" key="4">
    <source>
        <dbReference type="ARBA" id="ARBA00022793"/>
    </source>
</evidence>
<comment type="cofactor">
    <cofactor evidence="1">
        <name>thiamine diphosphate</name>
        <dbReference type="ChEBI" id="CHEBI:58937"/>
    </cofactor>
</comment>
<comment type="cofactor">
    <cofactor evidence="8">
        <name>Mg(2+)</name>
        <dbReference type="ChEBI" id="CHEBI:18420"/>
    </cofactor>
    <text evidence="8">Binds 1 Mg(2+) per subunit.</text>
</comment>
<dbReference type="PIRSF" id="PIRSF036565">
    <property type="entry name" value="Pyruvt_ip_decrb"/>
    <property type="match status" value="1"/>
</dbReference>
<dbReference type="InterPro" id="IPR012110">
    <property type="entry name" value="PDC/IPDC-like"/>
</dbReference>
<dbReference type="GO" id="GO:0004737">
    <property type="term" value="F:pyruvate decarboxylase activity"/>
    <property type="evidence" value="ECO:0007669"/>
    <property type="project" value="TreeGrafter"/>
</dbReference>
<keyword evidence="3 8" id="KW-0479">Metal-binding</keyword>
<organism evidence="13 14">
    <name type="scientific">Brettanomyces naardenensis</name>
    <name type="common">Yeast</name>
    <dbReference type="NCBI Taxonomy" id="13370"/>
    <lineage>
        <taxon>Eukaryota</taxon>
        <taxon>Fungi</taxon>
        <taxon>Dikarya</taxon>
        <taxon>Ascomycota</taxon>
        <taxon>Saccharomycotina</taxon>
        <taxon>Pichiomycetes</taxon>
        <taxon>Pichiales</taxon>
        <taxon>Pichiaceae</taxon>
        <taxon>Brettanomyces</taxon>
    </lineage>
</organism>
<dbReference type="EMBL" id="CAACVR010000001">
    <property type="protein sequence ID" value="VEU19827.1"/>
    <property type="molecule type" value="Genomic_DNA"/>
</dbReference>
<dbReference type="GO" id="GO:0030976">
    <property type="term" value="F:thiamine pyrophosphate binding"/>
    <property type="evidence" value="ECO:0007669"/>
    <property type="project" value="InterPro"/>
</dbReference>
<dbReference type="CDD" id="cd02005">
    <property type="entry name" value="TPP_PDC_IPDC"/>
    <property type="match status" value="1"/>
</dbReference>
<keyword evidence="14" id="KW-1185">Reference proteome</keyword>
<dbReference type="GO" id="GO:0005829">
    <property type="term" value="C:cytosol"/>
    <property type="evidence" value="ECO:0007669"/>
    <property type="project" value="TreeGrafter"/>
</dbReference>
<feature type="domain" description="Thiamine pyrophosphate enzyme central" evidence="10">
    <location>
        <begin position="230"/>
        <end position="357"/>
    </location>
</feature>